<dbReference type="InterPro" id="IPR018368">
    <property type="entry name" value="ClpA/B_CS1"/>
</dbReference>
<feature type="domain" description="AAA+ ATPase" evidence="6">
    <location>
        <begin position="317"/>
        <end position="464"/>
    </location>
</feature>
<evidence type="ECO:0000259" key="7">
    <source>
        <dbReference type="SMART" id="SM01086"/>
    </source>
</evidence>
<dbReference type="InterPro" id="IPR003593">
    <property type="entry name" value="AAA+_ATPase"/>
</dbReference>
<keyword evidence="9" id="KW-1185">Reference proteome</keyword>
<dbReference type="RefSeq" id="WP_199404665.1">
    <property type="nucleotide sequence ID" value="NZ_JAOZFC020000003.1"/>
</dbReference>
<dbReference type="SMART" id="SM01086">
    <property type="entry name" value="ClpB_D2-small"/>
    <property type="match status" value="1"/>
</dbReference>
<reference evidence="8" key="1">
    <citation type="submission" date="2023-03" db="EMBL/GenBank/DDBJ databases">
        <title>Comparative genomics of Weissella fermenti BK2, and weissella type species.</title>
        <authorList>
            <person name="Lee J.K."/>
            <person name="Baek J.H."/>
            <person name="Kim J.M."/>
            <person name="Choi D.G."/>
            <person name="Jeon C.O."/>
        </authorList>
    </citation>
    <scope>NUCLEOTIDE SEQUENCE</scope>
    <source>
        <strain evidence="8">BK2</strain>
    </source>
</reference>
<dbReference type="SMART" id="SM00382">
    <property type="entry name" value="AAA"/>
    <property type="match status" value="2"/>
</dbReference>
<dbReference type="InterPro" id="IPR027417">
    <property type="entry name" value="P-loop_NTPase"/>
</dbReference>
<keyword evidence="8" id="KW-0645">Protease</keyword>
<dbReference type="Gene3D" id="3.40.50.300">
    <property type="entry name" value="P-loop containing nucleotide triphosphate hydrolases"/>
    <property type="match status" value="2"/>
</dbReference>
<dbReference type="CDD" id="cd00009">
    <property type="entry name" value="AAA"/>
    <property type="match status" value="1"/>
</dbReference>
<feature type="domain" description="Clp ATPase C-terminal" evidence="7">
    <location>
        <begin position="490"/>
        <end position="576"/>
    </location>
</feature>
<dbReference type="InterPro" id="IPR050130">
    <property type="entry name" value="ClpA_ClpB"/>
</dbReference>
<dbReference type="GO" id="GO:0008233">
    <property type="term" value="F:peptidase activity"/>
    <property type="evidence" value="ECO:0007669"/>
    <property type="project" value="UniProtKB-KW"/>
</dbReference>
<gene>
    <name evidence="8" type="ORF">OIT47_010095</name>
</gene>
<evidence type="ECO:0000313" key="9">
    <source>
        <dbReference type="Proteomes" id="UP001146336"/>
    </source>
</evidence>
<keyword evidence="8" id="KW-0378">Hydrolase</keyword>
<comment type="caution">
    <text evidence="8">The sequence shown here is derived from an EMBL/GenBank/DDBJ whole genome shotgun (WGS) entry which is preliminary data.</text>
</comment>
<evidence type="ECO:0000313" key="8">
    <source>
        <dbReference type="EMBL" id="MDF9300618.1"/>
    </source>
</evidence>
<keyword evidence="2" id="KW-0547">Nucleotide-binding</keyword>
<dbReference type="Pfam" id="PF00004">
    <property type="entry name" value="AAA"/>
    <property type="match status" value="1"/>
</dbReference>
<evidence type="ECO:0000256" key="4">
    <source>
        <dbReference type="ARBA" id="ARBA00023186"/>
    </source>
</evidence>
<dbReference type="PANTHER" id="PTHR11638">
    <property type="entry name" value="ATP-DEPENDENT CLP PROTEASE"/>
    <property type="match status" value="1"/>
</dbReference>
<organism evidence="8 9">
    <name type="scientific">Weissella fermenti</name>
    <dbReference type="NCBI Taxonomy" id="2987699"/>
    <lineage>
        <taxon>Bacteria</taxon>
        <taxon>Bacillati</taxon>
        <taxon>Bacillota</taxon>
        <taxon>Bacilli</taxon>
        <taxon>Lactobacillales</taxon>
        <taxon>Lactobacillaceae</taxon>
        <taxon>Weissella</taxon>
    </lineage>
</organism>
<dbReference type="CDD" id="cd19499">
    <property type="entry name" value="RecA-like_ClpB_Hsp104-like"/>
    <property type="match status" value="1"/>
</dbReference>
<dbReference type="GO" id="GO:0005524">
    <property type="term" value="F:ATP binding"/>
    <property type="evidence" value="ECO:0007669"/>
    <property type="project" value="UniProtKB-KW"/>
</dbReference>
<dbReference type="InterPro" id="IPR019489">
    <property type="entry name" value="Clp_ATPase_C"/>
</dbReference>
<comment type="function">
    <text evidence="5">Part of a stress-induced multi-chaperone system, it is involved in the recovery of the cell from heat-induced damage, in cooperation with DnaK, DnaJ and GrpE. Acts before DnaK, in the processing of protein aggregates. Protein binding stimulates the ATPase activity; ATP hydrolysis unfolds the denatured protein aggregates, which probably helps expose new hydrophobic binding sites on the surface of ClpB-bound aggregates, contributing to the solubilization and refolding of denatured protein aggregates by DnaK.</text>
</comment>
<name>A0ABT6D7H3_9LACO</name>
<proteinExistence type="predicted"/>
<dbReference type="Pfam" id="PF10431">
    <property type="entry name" value="ClpB_D2-small"/>
    <property type="match status" value="1"/>
</dbReference>
<dbReference type="Proteomes" id="UP001146336">
    <property type="component" value="Unassembled WGS sequence"/>
</dbReference>
<dbReference type="Pfam" id="PF17871">
    <property type="entry name" value="AAA_lid_9"/>
    <property type="match status" value="1"/>
</dbReference>
<keyword evidence="1" id="KW-0677">Repeat</keyword>
<evidence type="ECO:0000256" key="1">
    <source>
        <dbReference type="ARBA" id="ARBA00022737"/>
    </source>
</evidence>
<dbReference type="InterPro" id="IPR003959">
    <property type="entry name" value="ATPase_AAA_core"/>
</dbReference>
<evidence type="ECO:0000256" key="2">
    <source>
        <dbReference type="ARBA" id="ARBA00022741"/>
    </source>
</evidence>
<dbReference type="InterPro" id="IPR041546">
    <property type="entry name" value="ClpA/ClpB_AAA_lid"/>
</dbReference>
<dbReference type="SUPFAM" id="SSF52540">
    <property type="entry name" value="P-loop containing nucleoside triphosphate hydrolases"/>
    <property type="match status" value="2"/>
</dbReference>
<feature type="domain" description="AAA+ ATPase" evidence="6">
    <location>
        <begin position="41"/>
        <end position="178"/>
    </location>
</feature>
<keyword evidence="4" id="KW-0143">Chaperone</keyword>
<dbReference type="EMBL" id="JAOZFC020000003">
    <property type="protein sequence ID" value="MDF9300618.1"/>
    <property type="molecule type" value="Genomic_DNA"/>
</dbReference>
<protein>
    <submittedName>
        <fullName evidence="8">ATP-dependent Clp protease ATP-binding subunit</fullName>
    </submittedName>
</protein>
<evidence type="ECO:0000256" key="5">
    <source>
        <dbReference type="ARBA" id="ARBA00025613"/>
    </source>
</evidence>
<dbReference type="Pfam" id="PF07724">
    <property type="entry name" value="AAA_2"/>
    <property type="match status" value="1"/>
</dbReference>
<dbReference type="GO" id="GO:0006508">
    <property type="term" value="P:proteolysis"/>
    <property type="evidence" value="ECO:0007669"/>
    <property type="project" value="UniProtKB-KW"/>
</dbReference>
<evidence type="ECO:0000259" key="6">
    <source>
        <dbReference type="SMART" id="SM00382"/>
    </source>
</evidence>
<sequence length="599" mass="67108">MGELLEKYTTNISQRLVDNPSPIIGRALQIQEVINALLRATKNAPLLVGEPGVGKTAIVEGVAQRLLTEAVPARLKGYEVLTLDLASMTGESFERDFAQLIQEIIEESWHYLLFIDEFHMVMGTGKQKGTLDAANILKPALARGDFKLIGATTTDEYHKFLEADGALERRITVVNVPEPSYNETVLIMNGVVDQKLSRAHNVKYEPSAIEAAVTLSDRYLTTKYQPDKAYDLLDSAGARVELEESRNPKLVTVGDIHNELEQLAGIPIGSLQRTKFERLELLEERLAANVIGQPVASDSVIKVVRRSLTGLNRQGKPLGNLLFVGPTGVGKTAMVKQLAETMFDSERNIIRFDMSEFSLSETVQRFKQQLTRQVKLQPYTVVLLDEIEKAHPLIFDLFLQVFDDGILSDEFGRQVSFKNTFIIATSNMGYELMTDSRNTLGAGDSDAVQTIDELSEDFAFVKKTMQNELKRKFRPEFLNRLDDVVIFNFLGVNTIKRITKKTIDESITVFQTQYASTSVTYDANLVDYILHVGFDPNNGARPVQRTVETTIVDKLSEIILKNVDQQGNLPIQKIEFILEGDTPTGFNDHRQLRAKVTTF</sequence>
<dbReference type="InterPro" id="IPR001270">
    <property type="entry name" value="ClpA/B"/>
</dbReference>
<dbReference type="PRINTS" id="PR00300">
    <property type="entry name" value="CLPPROTEASEA"/>
</dbReference>
<evidence type="ECO:0000256" key="3">
    <source>
        <dbReference type="ARBA" id="ARBA00022840"/>
    </source>
</evidence>
<keyword evidence="3 8" id="KW-0067">ATP-binding</keyword>
<dbReference type="Gene3D" id="1.10.8.60">
    <property type="match status" value="2"/>
</dbReference>
<accession>A0ABT6D7H3</accession>
<dbReference type="PROSITE" id="PS00870">
    <property type="entry name" value="CLPAB_1"/>
    <property type="match status" value="1"/>
</dbReference>
<dbReference type="PANTHER" id="PTHR11638:SF18">
    <property type="entry name" value="HEAT SHOCK PROTEIN 104"/>
    <property type="match status" value="1"/>
</dbReference>